<name>A0A538TIK8_UNCEI</name>
<protein>
    <submittedName>
        <fullName evidence="2">Uncharacterized protein</fullName>
    </submittedName>
</protein>
<keyword evidence="1" id="KW-0732">Signal</keyword>
<dbReference type="Gene3D" id="2.40.160.60">
    <property type="entry name" value="Outer membrane protein transport protein (OMPP1/FadL/TodX)"/>
    <property type="match status" value="1"/>
</dbReference>
<reference evidence="2 3" key="1">
    <citation type="journal article" date="2019" name="Nat. Microbiol.">
        <title>Mediterranean grassland soil C-N compound turnover is dependent on rainfall and depth, and is mediated by genomically divergent microorganisms.</title>
        <authorList>
            <person name="Diamond S."/>
            <person name="Andeer P.F."/>
            <person name="Li Z."/>
            <person name="Crits-Christoph A."/>
            <person name="Burstein D."/>
            <person name="Anantharaman K."/>
            <person name="Lane K.R."/>
            <person name="Thomas B.C."/>
            <person name="Pan C."/>
            <person name="Northen T.R."/>
            <person name="Banfield J.F."/>
        </authorList>
    </citation>
    <scope>NUCLEOTIDE SEQUENCE [LARGE SCALE GENOMIC DNA]</scope>
    <source>
        <strain evidence="2">WS_9</strain>
    </source>
</reference>
<comment type="caution">
    <text evidence="2">The sequence shown here is derived from an EMBL/GenBank/DDBJ whole genome shotgun (WGS) entry which is preliminary data.</text>
</comment>
<gene>
    <name evidence="2" type="ORF">E6K79_10195</name>
</gene>
<organism evidence="2 3">
    <name type="scientific">Eiseniibacteriota bacterium</name>
    <dbReference type="NCBI Taxonomy" id="2212470"/>
    <lineage>
        <taxon>Bacteria</taxon>
        <taxon>Candidatus Eiseniibacteriota</taxon>
    </lineage>
</organism>
<accession>A0A538TIK8</accession>
<sequence>MLPLAVLALASALASGAPPARANSVFSAGGLGEPSLEENARLRALGGAGAAEHGPSAFSMVNPASIAEARYLSIEATMLSTRRSVSTTDFGSESAYEAAFPSIRLVVRLPGGTVLGGSYLAGTDGQFQVDRAETTGAVSRLRIEGTGGINFARVTLARPITGAIRAGVDFDVVGGSYREEWRRDFSGPTLAQARDTLEADWDRFGRWRLGLQYARERFALGAVYETARRLPLTYRQRTTGSEVKTTGRTLQIPDGYVAGFSVALGDRGRVVGQYRRQNWNDESLKSDLVDFRALQRYSIGFERAATTMGGGFGKLPLRIGATFLKWPDLLPRAGAADVSGGVAPVDEWAVSIGSGLLTPDRGGSFDFSLEGGRRGNQDELGARETFLRFALSLRVSDETWK</sequence>
<dbReference type="SUPFAM" id="SSF56935">
    <property type="entry name" value="Porins"/>
    <property type="match status" value="1"/>
</dbReference>
<dbReference type="Proteomes" id="UP000317691">
    <property type="component" value="Unassembled WGS sequence"/>
</dbReference>
<evidence type="ECO:0000256" key="1">
    <source>
        <dbReference type="SAM" id="SignalP"/>
    </source>
</evidence>
<proteinExistence type="predicted"/>
<evidence type="ECO:0000313" key="3">
    <source>
        <dbReference type="Proteomes" id="UP000317691"/>
    </source>
</evidence>
<evidence type="ECO:0000313" key="2">
    <source>
        <dbReference type="EMBL" id="TMQ63439.1"/>
    </source>
</evidence>
<feature type="signal peptide" evidence="1">
    <location>
        <begin position="1"/>
        <end position="22"/>
    </location>
</feature>
<feature type="chain" id="PRO_5021825460" evidence="1">
    <location>
        <begin position="23"/>
        <end position="401"/>
    </location>
</feature>
<dbReference type="EMBL" id="VBOZ01000031">
    <property type="protein sequence ID" value="TMQ63439.1"/>
    <property type="molecule type" value="Genomic_DNA"/>
</dbReference>
<dbReference type="AlphaFoldDB" id="A0A538TIK8"/>